<accession>A0ABV7EUC4</accession>
<evidence type="ECO:0000313" key="2">
    <source>
        <dbReference type="Proteomes" id="UP001595462"/>
    </source>
</evidence>
<proteinExistence type="predicted"/>
<dbReference type="InterPro" id="IPR029052">
    <property type="entry name" value="Metallo-depent_PP-like"/>
</dbReference>
<dbReference type="SUPFAM" id="SSF56300">
    <property type="entry name" value="Metallo-dependent phosphatases"/>
    <property type="match status" value="1"/>
</dbReference>
<keyword evidence="2" id="KW-1185">Reference proteome</keyword>
<dbReference type="PANTHER" id="PTHR37031:SF2">
    <property type="entry name" value="PHOD-LIKE PHOSPHATASE METALLOPHOSPHATASE DOMAIN-CONTAINING PROTEIN"/>
    <property type="match status" value="1"/>
</dbReference>
<comment type="caution">
    <text evidence="1">The sequence shown here is derived from an EMBL/GenBank/DDBJ whole genome shotgun (WGS) entry which is preliminary data.</text>
</comment>
<evidence type="ECO:0000313" key="1">
    <source>
        <dbReference type="EMBL" id="MFC3105584.1"/>
    </source>
</evidence>
<dbReference type="EMBL" id="JBHRSS010000008">
    <property type="protein sequence ID" value="MFC3105584.1"/>
    <property type="molecule type" value="Genomic_DNA"/>
</dbReference>
<dbReference type="Proteomes" id="UP001595462">
    <property type="component" value="Unassembled WGS sequence"/>
</dbReference>
<dbReference type="InterPro" id="IPR038607">
    <property type="entry name" value="PhoD-like_sf"/>
</dbReference>
<organism evidence="1 2">
    <name type="scientific">Salinisphaera aquimarina</name>
    <dbReference type="NCBI Taxonomy" id="2094031"/>
    <lineage>
        <taxon>Bacteria</taxon>
        <taxon>Pseudomonadati</taxon>
        <taxon>Pseudomonadota</taxon>
        <taxon>Gammaproteobacteria</taxon>
        <taxon>Salinisphaerales</taxon>
        <taxon>Salinisphaeraceae</taxon>
        <taxon>Salinisphaera</taxon>
    </lineage>
</organism>
<protein>
    <submittedName>
        <fullName evidence="1">Alkaline phosphatase family protein</fullName>
    </submittedName>
</protein>
<sequence length="646" mass="73533">MHSQTKTNGAASAVIAGPILRRLRAQRMVLWLAVSEPIALKLALYRQDHGQQETPDDVVDLAAHTRDIRIGERAWLLLIDIDFAAAGIAPLGENVAIGYDLWLGAQTHSLAELEPGLCYDGERRPRFVFRTRLDNVLHGSCRRPHHPSGDGMARADRWLSQRREYTNAWPTVMLLTGDQIYADDVAGPLLRAIHALIERLGLWSEQLEGSVVDDSAGLYASEHCYYRRDDLLPHEKSSRALRERFFGGTEKPVFTSASSGNHLITLAEVLAMYLLCWSDAPWRELSYSRPALNEEEGERYDEEAGIIRAFVDELPGARRIMANTPVAMIFDDHDITDDWNLTGLWMDSAYGHPFSRRIIGNALVAYLLCQGWGNRPEAFEDTILPALTRYTAAHDKPAHDDLVEAVLDFHDWGFILDTEPAVVLLDTRTRRWRRVRKPSHPSGLMDWEALSDMQSHFMGRDSVVIVSAAPIFGVKLIENIQRIFTWFGKPLMVDAENWMAHPGSAHTLLNIFRHRATPRNFTVLSGDVHYSFVYDVTLRHGDSRQKIWQITSSGVKNEFPRRLLDWFDRLNRWLFAPYSPLNWFTKRRRMRVSPRRPSPASHGERLVNGAGMGFVRFNDAGQPVDIRELGVDDRDVSFDQTNEIEV</sequence>
<reference evidence="2" key="1">
    <citation type="journal article" date="2019" name="Int. J. Syst. Evol. Microbiol.">
        <title>The Global Catalogue of Microorganisms (GCM) 10K type strain sequencing project: providing services to taxonomists for standard genome sequencing and annotation.</title>
        <authorList>
            <consortium name="The Broad Institute Genomics Platform"/>
            <consortium name="The Broad Institute Genome Sequencing Center for Infectious Disease"/>
            <person name="Wu L."/>
            <person name="Ma J."/>
        </authorList>
    </citation>
    <scope>NUCLEOTIDE SEQUENCE [LARGE SCALE GENOMIC DNA]</scope>
    <source>
        <strain evidence="2">KCTC 52640</strain>
    </source>
</reference>
<dbReference type="PANTHER" id="PTHR37031">
    <property type="entry name" value="METALLOPHOSPHATASE BINDING DOMAIN PROTEIN"/>
    <property type="match status" value="1"/>
</dbReference>
<dbReference type="Gene3D" id="3.60.21.70">
    <property type="entry name" value="PhoD-like phosphatase"/>
    <property type="match status" value="1"/>
</dbReference>
<gene>
    <name evidence="1" type="ORF">ACFOSU_17060</name>
</gene>
<name>A0ABV7EUC4_9GAMM</name>
<dbReference type="RefSeq" id="WP_380691121.1">
    <property type="nucleotide sequence ID" value="NZ_JBHRSS010000008.1"/>
</dbReference>